<name>R8BH69_PHAM7</name>
<evidence type="ECO:0000313" key="6">
    <source>
        <dbReference type="Proteomes" id="UP000014074"/>
    </source>
</evidence>
<feature type="region of interest" description="Disordered" evidence="3">
    <location>
        <begin position="277"/>
        <end position="312"/>
    </location>
</feature>
<feature type="domain" description="RRM" evidence="4">
    <location>
        <begin position="70"/>
        <end position="149"/>
    </location>
</feature>
<dbReference type="eggNOG" id="ENOG502S58E">
    <property type="taxonomic scope" value="Eukaryota"/>
</dbReference>
<sequence>MSVPESQVWRSSGNWRVQSPNAGQNSPGAGSQSAWRTPGGRSGYGRGGFNAGRAGGSGDQQQDPAAAEGRRIYVGNVPYDVEAAEVEALLSDSGFPGAKVKMSLNHETRRNPGYCFADFADKQTADIALENLGGITLRDRQLRVGPCQQKKPQSEYQSTGDRRGDRQDRSSGSPFGGQRSSDWAPRERSYGGTPDPATEEKRRLYVGGLPRMETQEECEQNMRELFAGFDIESVSKPIAPPAASQDKPGNHYYCFVDFTATEEASRAEVAFNGQPYADGALRIGPAKSERKPRDHQSVWNRPRFGAQDGGAA</sequence>
<dbReference type="InterPro" id="IPR012677">
    <property type="entry name" value="Nucleotide-bd_a/b_plait_sf"/>
</dbReference>
<dbReference type="GeneID" id="19326401"/>
<protein>
    <submittedName>
        <fullName evidence="5">Putative rna recognition domain-containing protein</fullName>
    </submittedName>
</protein>
<feature type="region of interest" description="Disordered" evidence="3">
    <location>
        <begin position="138"/>
        <end position="211"/>
    </location>
</feature>
<feature type="compositionally biased region" description="Polar residues" evidence="3">
    <location>
        <begin position="150"/>
        <end position="159"/>
    </location>
</feature>
<dbReference type="Pfam" id="PF00076">
    <property type="entry name" value="RRM_1"/>
    <property type="match status" value="1"/>
</dbReference>
<evidence type="ECO:0000259" key="4">
    <source>
        <dbReference type="PROSITE" id="PS50102"/>
    </source>
</evidence>
<feature type="domain" description="RRM" evidence="4">
    <location>
        <begin position="202"/>
        <end position="288"/>
    </location>
</feature>
<dbReference type="InterPro" id="IPR035979">
    <property type="entry name" value="RBD_domain_sf"/>
</dbReference>
<evidence type="ECO:0000256" key="2">
    <source>
        <dbReference type="PROSITE-ProRule" id="PRU00176"/>
    </source>
</evidence>
<dbReference type="KEGG" id="tmn:UCRPA7_5809"/>
<dbReference type="Proteomes" id="UP000014074">
    <property type="component" value="Unassembled WGS sequence"/>
</dbReference>
<organism evidence="5 6">
    <name type="scientific">Phaeoacremonium minimum (strain UCR-PA7)</name>
    <name type="common">Esca disease fungus</name>
    <name type="synonym">Togninia minima</name>
    <dbReference type="NCBI Taxonomy" id="1286976"/>
    <lineage>
        <taxon>Eukaryota</taxon>
        <taxon>Fungi</taxon>
        <taxon>Dikarya</taxon>
        <taxon>Ascomycota</taxon>
        <taxon>Pezizomycotina</taxon>
        <taxon>Sordariomycetes</taxon>
        <taxon>Sordariomycetidae</taxon>
        <taxon>Togniniales</taxon>
        <taxon>Togniniaceae</taxon>
        <taxon>Phaeoacremonium</taxon>
    </lineage>
</organism>
<feature type="compositionally biased region" description="Polar residues" evidence="3">
    <location>
        <begin position="1"/>
        <end position="35"/>
    </location>
</feature>
<dbReference type="InterPro" id="IPR000504">
    <property type="entry name" value="RRM_dom"/>
</dbReference>
<accession>R8BH69</accession>
<dbReference type="CDD" id="cd00590">
    <property type="entry name" value="RRM_SF"/>
    <property type="match status" value="1"/>
</dbReference>
<dbReference type="Gene3D" id="3.30.70.330">
    <property type="match status" value="2"/>
</dbReference>
<dbReference type="AlphaFoldDB" id="R8BH69"/>
<dbReference type="HOGENOM" id="CLU_050545_2_0_1"/>
<keyword evidence="6" id="KW-1185">Reference proteome</keyword>
<feature type="region of interest" description="Disordered" evidence="3">
    <location>
        <begin position="1"/>
        <end position="69"/>
    </location>
</feature>
<gene>
    <name evidence="5" type="ORF">UCRPA7_5809</name>
</gene>
<feature type="compositionally biased region" description="Basic and acidic residues" evidence="3">
    <location>
        <begin position="160"/>
        <end position="169"/>
    </location>
</feature>
<evidence type="ECO:0000256" key="1">
    <source>
        <dbReference type="ARBA" id="ARBA00022884"/>
    </source>
</evidence>
<keyword evidence="1 2" id="KW-0694">RNA-binding</keyword>
<dbReference type="GO" id="GO:0003723">
    <property type="term" value="F:RNA binding"/>
    <property type="evidence" value="ECO:0007669"/>
    <property type="project" value="UniProtKB-UniRule"/>
</dbReference>
<evidence type="ECO:0000256" key="3">
    <source>
        <dbReference type="SAM" id="MobiDB-lite"/>
    </source>
</evidence>
<feature type="compositionally biased region" description="Gly residues" evidence="3">
    <location>
        <begin position="40"/>
        <end position="58"/>
    </location>
</feature>
<dbReference type="SMART" id="SM00360">
    <property type="entry name" value="RRM"/>
    <property type="match status" value="2"/>
</dbReference>
<reference evidence="6" key="1">
    <citation type="journal article" date="2013" name="Genome Announc.">
        <title>Draft genome sequence of the ascomycete Phaeoacremonium aleophilum strain UCR-PA7, a causal agent of the esca disease complex in grapevines.</title>
        <authorList>
            <person name="Blanco-Ulate B."/>
            <person name="Rolshausen P."/>
            <person name="Cantu D."/>
        </authorList>
    </citation>
    <scope>NUCLEOTIDE SEQUENCE [LARGE SCALE GENOMIC DNA]</scope>
    <source>
        <strain evidence="6">UCR-PA7</strain>
    </source>
</reference>
<dbReference type="EMBL" id="KB933203">
    <property type="protein sequence ID" value="EON98658.1"/>
    <property type="molecule type" value="Genomic_DNA"/>
</dbReference>
<dbReference type="PROSITE" id="PS50102">
    <property type="entry name" value="RRM"/>
    <property type="match status" value="2"/>
</dbReference>
<dbReference type="PANTHER" id="PTHR21245">
    <property type="entry name" value="HETEROGENEOUS NUCLEAR RIBONUCLEOPROTEIN"/>
    <property type="match status" value="1"/>
</dbReference>
<dbReference type="SUPFAM" id="SSF54928">
    <property type="entry name" value="RNA-binding domain, RBD"/>
    <property type="match status" value="1"/>
</dbReference>
<feature type="compositionally biased region" description="Basic and acidic residues" evidence="3">
    <location>
        <begin position="287"/>
        <end position="296"/>
    </location>
</feature>
<proteinExistence type="predicted"/>
<evidence type="ECO:0000313" key="5">
    <source>
        <dbReference type="EMBL" id="EON98658.1"/>
    </source>
</evidence>
<dbReference type="RefSeq" id="XP_007916544.1">
    <property type="nucleotide sequence ID" value="XM_007918353.1"/>
</dbReference>
<dbReference type="OrthoDB" id="272703at2759"/>